<accession>A0ABT4B1P7</accession>
<sequence length="198" mass="20637">MEPVPVTRTVRRTVRMAVALVVGQALLCALIGWLTLGQSRSEPPGTPGSVVDQLAAPPPANPPPPSARTAIAPATTQARKPAPVATTTRPVPRRAVTSSAVPSRPPAQPPASREPEPILIPAPKSPAPEPPAPSPPAVTPMPTTTSATPAPSPTPDLVREPVEVGDECRPAGAYGRTAEGVLVRCVREWGHRPRWKIV</sequence>
<proteinExistence type="predicted"/>
<feature type="compositionally biased region" description="Pro residues" evidence="1">
    <location>
        <begin position="118"/>
        <end position="139"/>
    </location>
</feature>
<keyword evidence="3" id="KW-1185">Reference proteome</keyword>
<feature type="region of interest" description="Disordered" evidence="1">
    <location>
        <begin position="40"/>
        <end position="160"/>
    </location>
</feature>
<dbReference type="EMBL" id="JAPNTZ010000007">
    <property type="protein sequence ID" value="MCY1140432.1"/>
    <property type="molecule type" value="Genomic_DNA"/>
</dbReference>
<organism evidence="2 3">
    <name type="scientific">Paractinoplanes pyxinae</name>
    <dbReference type="NCBI Taxonomy" id="2997416"/>
    <lineage>
        <taxon>Bacteria</taxon>
        <taxon>Bacillati</taxon>
        <taxon>Actinomycetota</taxon>
        <taxon>Actinomycetes</taxon>
        <taxon>Micromonosporales</taxon>
        <taxon>Micromonosporaceae</taxon>
        <taxon>Paractinoplanes</taxon>
    </lineage>
</organism>
<feature type="compositionally biased region" description="Pro residues" evidence="1">
    <location>
        <begin position="56"/>
        <end position="66"/>
    </location>
</feature>
<dbReference type="RefSeq" id="WP_267564636.1">
    <property type="nucleotide sequence ID" value="NZ_JAPNTZ010000007.1"/>
</dbReference>
<dbReference type="PRINTS" id="PR01217">
    <property type="entry name" value="PRICHEXTENSN"/>
</dbReference>
<evidence type="ECO:0000256" key="1">
    <source>
        <dbReference type="SAM" id="MobiDB-lite"/>
    </source>
</evidence>
<comment type="caution">
    <text evidence="2">The sequence shown here is derived from an EMBL/GenBank/DDBJ whole genome shotgun (WGS) entry which is preliminary data.</text>
</comment>
<dbReference type="Proteomes" id="UP001151002">
    <property type="component" value="Unassembled WGS sequence"/>
</dbReference>
<gene>
    <name evidence="2" type="ORF">OWR29_20740</name>
</gene>
<name>A0ABT4B1P7_9ACTN</name>
<reference evidence="2" key="1">
    <citation type="submission" date="2022-11" db="EMBL/GenBank/DDBJ databases">
        <authorList>
            <person name="Somphong A."/>
            <person name="Phongsopitanun W."/>
        </authorList>
    </citation>
    <scope>NUCLEOTIDE SEQUENCE</scope>
    <source>
        <strain evidence="2">Pm04-4</strain>
    </source>
</reference>
<protein>
    <submittedName>
        <fullName evidence="2">Uncharacterized protein</fullName>
    </submittedName>
</protein>
<evidence type="ECO:0000313" key="2">
    <source>
        <dbReference type="EMBL" id="MCY1140432.1"/>
    </source>
</evidence>
<feature type="compositionally biased region" description="Low complexity" evidence="1">
    <location>
        <begin position="140"/>
        <end position="149"/>
    </location>
</feature>
<evidence type="ECO:0000313" key="3">
    <source>
        <dbReference type="Proteomes" id="UP001151002"/>
    </source>
</evidence>
<feature type="compositionally biased region" description="Low complexity" evidence="1">
    <location>
        <begin position="78"/>
        <end position="97"/>
    </location>
</feature>